<feature type="transmembrane region" description="Helical" evidence="1">
    <location>
        <begin position="89"/>
        <end position="107"/>
    </location>
</feature>
<keyword evidence="1" id="KW-0812">Transmembrane</keyword>
<comment type="caution">
    <text evidence="3">The sequence shown here is derived from an EMBL/GenBank/DDBJ whole genome shotgun (WGS) entry which is preliminary data.</text>
</comment>
<dbReference type="RefSeq" id="WP_106536638.1">
    <property type="nucleotide sequence ID" value="NZ_ML142899.1"/>
</dbReference>
<protein>
    <submittedName>
        <fullName evidence="3">Uncharacterized protein DUF1707</fullName>
    </submittedName>
</protein>
<evidence type="ECO:0000256" key="1">
    <source>
        <dbReference type="SAM" id="Phobius"/>
    </source>
</evidence>
<proteinExistence type="predicted"/>
<dbReference type="Pfam" id="PF08044">
    <property type="entry name" value="DUF1707"/>
    <property type="match status" value="1"/>
</dbReference>
<feature type="domain" description="DUF1707" evidence="2">
    <location>
        <begin position="7"/>
        <end position="59"/>
    </location>
</feature>
<sequence length="146" mass="16092">MTQTRSLRIGDAERDAAVSALGEHYAAGRLTKDEYDERASAVTAARFDADLDPLFTDLPADERAVDTRSATPARRVGRGIPDRAPRARAMLLIPLAVMFAGGMLFMIASSAPWMLFILFWLWVCGGGFGFHRARHHHRTASAHFHG</sequence>
<reference evidence="3 4" key="1">
    <citation type="submission" date="2018-03" db="EMBL/GenBank/DDBJ databases">
        <title>Genomic Encyclopedia of Archaeal and Bacterial Type Strains, Phase II (KMG-II): from individual species to whole genera.</title>
        <authorList>
            <person name="Goeker M."/>
        </authorList>
    </citation>
    <scope>NUCLEOTIDE SEQUENCE [LARGE SCALE GENOMIC DNA]</scope>
    <source>
        <strain evidence="3 4">DSM 45211</strain>
    </source>
</reference>
<keyword evidence="1" id="KW-0472">Membrane</keyword>
<keyword evidence="1" id="KW-1133">Transmembrane helix</keyword>
<organism evidence="3 4">
    <name type="scientific">Haloactinopolyspora alba</name>
    <dbReference type="NCBI Taxonomy" id="648780"/>
    <lineage>
        <taxon>Bacteria</taxon>
        <taxon>Bacillati</taxon>
        <taxon>Actinomycetota</taxon>
        <taxon>Actinomycetes</taxon>
        <taxon>Jiangellales</taxon>
        <taxon>Jiangellaceae</taxon>
        <taxon>Haloactinopolyspora</taxon>
    </lineage>
</organism>
<dbReference type="Proteomes" id="UP000243528">
    <property type="component" value="Unassembled WGS sequence"/>
</dbReference>
<dbReference type="OrthoDB" id="3534574at2"/>
<keyword evidence="4" id="KW-1185">Reference proteome</keyword>
<gene>
    <name evidence="3" type="ORF">CLV30_104274</name>
</gene>
<dbReference type="AlphaFoldDB" id="A0A2P8E7F6"/>
<feature type="transmembrane region" description="Helical" evidence="1">
    <location>
        <begin position="113"/>
        <end position="130"/>
    </location>
</feature>
<accession>A0A2P8E7F6</accession>
<evidence type="ECO:0000259" key="2">
    <source>
        <dbReference type="Pfam" id="PF08044"/>
    </source>
</evidence>
<evidence type="ECO:0000313" key="4">
    <source>
        <dbReference type="Proteomes" id="UP000243528"/>
    </source>
</evidence>
<dbReference type="EMBL" id="PYGE01000004">
    <property type="protein sequence ID" value="PSL05404.1"/>
    <property type="molecule type" value="Genomic_DNA"/>
</dbReference>
<dbReference type="InterPro" id="IPR012551">
    <property type="entry name" value="DUF1707_SHOCT-like"/>
</dbReference>
<evidence type="ECO:0000313" key="3">
    <source>
        <dbReference type="EMBL" id="PSL05404.1"/>
    </source>
</evidence>
<name>A0A2P8E7F6_9ACTN</name>